<dbReference type="SMART" id="SM00320">
    <property type="entry name" value="WD40"/>
    <property type="match status" value="3"/>
</dbReference>
<dbReference type="PANTHER" id="PTHR19857:SF21">
    <property type="entry name" value="ANAPHASE-PROMOTING COMPLEX SUBUNIT 4 WD40 DOMAIN-CONTAINING PROTEIN"/>
    <property type="match status" value="1"/>
</dbReference>
<reference evidence="4 5" key="1">
    <citation type="submission" date="2024-01" db="EMBL/GenBank/DDBJ databases">
        <title>The genomes of 5 underutilized Papilionoideae crops provide insights into root nodulation and disease resistanc.</title>
        <authorList>
            <person name="Yuan L."/>
        </authorList>
    </citation>
    <scope>NUCLEOTIDE SEQUENCE [LARGE SCALE GENOMIC DNA]</scope>
    <source>
        <strain evidence="4">ZHUSHIDOU_FW_LH</strain>
        <tissue evidence="4">Leaf</tissue>
    </source>
</reference>
<dbReference type="AlphaFoldDB" id="A0AAN9HXY8"/>
<dbReference type="Gene3D" id="2.130.10.10">
    <property type="entry name" value="YVTN repeat-like/Quinoprotein amine dehydrogenase"/>
    <property type="match status" value="1"/>
</dbReference>
<name>A0AAN9HXY8_CROPI</name>
<comment type="caution">
    <text evidence="4">The sequence shown here is derived from an EMBL/GenBank/DDBJ whole genome shotgun (WGS) entry which is preliminary data.</text>
</comment>
<keyword evidence="1 3" id="KW-0853">WD repeat</keyword>
<evidence type="ECO:0000313" key="4">
    <source>
        <dbReference type="EMBL" id="KAK7257859.1"/>
    </source>
</evidence>
<keyword evidence="5" id="KW-1185">Reference proteome</keyword>
<dbReference type="InterPro" id="IPR001680">
    <property type="entry name" value="WD40_rpt"/>
</dbReference>
<feature type="repeat" description="WD" evidence="3">
    <location>
        <begin position="260"/>
        <end position="301"/>
    </location>
</feature>
<sequence>MEKFLVPHKPSIEKVKPPLRRRRWKRCSVELNGRFEPNYRHQMMNLLMLFVDVAIGYIISEYVRLTVLDYVKVGAFPHLYHQSEEVPCQSHISRYVSLINGDSAPRCRKGISAVDFDNKGIYLASVTKSGCLTVHDFEALYCQTHELTCLKEDESKHILHLARDQQLDAVRWNPLNQDEVVCASARHNKLLIFDIGYVSSEPVEVLRTRETSTVNGSAMRKGLSDIAFTSNEQRIIASDTLGAISVWDRRVKALPCLELTSTSCDTLNSIQLNEENQIIFGAGRHGVVYVWDIRGGRASTTFQSHKEICHPPLTSLKLATLLEKIGSLKAQADIVPKEIHSIDLNPSCPNQLAFHLNDGWSGVLDINNFQVTHIHCPPPVWLNESYVPSDLSYIRKPSWLSTCSIYLVGSSSDCGIYLLDFYPNISSPSHVDCKEDIQEISRANNQNNRNMYIPVSERVISCAAHPLYNAVVAGTERTSLLVISQRHKSSRGED</sequence>
<evidence type="ECO:0000256" key="1">
    <source>
        <dbReference type="ARBA" id="ARBA00022574"/>
    </source>
</evidence>
<organism evidence="4 5">
    <name type="scientific">Crotalaria pallida</name>
    <name type="common">Smooth rattlebox</name>
    <name type="synonym">Crotalaria striata</name>
    <dbReference type="NCBI Taxonomy" id="3830"/>
    <lineage>
        <taxon>Eukaryota</taxon>
        <taxon>Viridiplantae</taxon>
        <taxon>Streptophyta</taxon>
        <taxon>Embryophyta</taxon>
        <taxon>Tracheophyta</taxon>
        <taxon>Spermatophyta</taxon>
        <taxon>Magnoliopsida</taxon>
        <taxon>eudicotyledons</taxon>
        <taxon>Gunneridae</taxon>
        <taxon>Pentapetalae</taxon>
        <taxon>rosids</taxon>
        <taxon>fabids</taxon>
        <taxon>Fabales</taxon>
        <taxon>Fabaceae</taxon>
        <taxon>Papilionoideae</taxon>
        <taxon>50 kb inversion clade</taxon>
        <taxon>genistoids sensu lato</taxon>
        <taxon>core genistoids</taxon>
        <taxon>Crotalarieae</taxon>
        <taxon>Crotalaria</taxon>
    </lineage>
</organism>
<dbReference type="EMBL" id="JAYWIO010000006">
    <property type="protein sequence ID" value="KAK7257859.1"/>
    <property type="molecule type" value="Genomic_DNA"/>
</dbReference>
<evidence type="ECO:0000256" key="3">
    <source>
        <dbReference type="PROSITE-ProRule" id="PRU00221"/>
    </source>
</evidence>
<proteinExistence type="predicted"/>
<dbReference type="PANTHER" id="PTHR19857">
    <property type="entry name" value="MITOCHONDRIAL DIVISION PROTEIN 1-RELATED"/>
    <property type="match status" value="1"/>
</dbReference>
<dbReference type="PROSITE" id="PS50082">
    <property type="entry name" value="WD_REPEATS_2"/>
    <property type="match status" value="1"/>
</dbReference>
<gene>
    <name evidence="4" type="ORF">RIF29_32136</name>
</gene>
<dbReference type="SUPFAM" id="SSF50978">
    <property type="entry name" value="WD40 repeat-like"/>
    <property type="match status" value="1"/>
</dbReference>
<dbReference type="Proteomes" id="UP001372338">
    <property type="component" value="Unassembled WGS sequence"/>
</dbReference>
<dbReference type="InterPro" id="IPR051179">
    <property type="entry name" value="WD_repeat_multifunction"/>
</dbReference>
<accession>A0AAN9HXY8</accession>
<keyword evidence="2" id="KW-0677">Repeat</keyword>
<evidence type="ECO:0000256" key="2">
    <source>
        <dbReference type="ARBA" id="ARBA00022737"/>
    </source>
</evidence>
<evidence type="ECO:0000313" key="5">
    <source>
        <dbReference type="Proteomes" id="UP001372338"/>
    </source>
</evidence>
<dbReference type="InterPro" id="IPR015943">
    <property type="entry name" value="WD40/YVTN_repeat-like_dom_sf"/>
</dbReference>
<dbReference type="InterPro" id="IPR036322">
    <property type="entry name" value="WD40_repeat_dom_sf"/>
</dbReference>
<protein>
    <submittedName>
        <fullName evidence="4">Uncharacterized protein</fullName>
    </submittedName>
</protein>